<sequence length="192" mass="21377">MKKTYFILLVLFSSVSLFAQSPWTYGIKAGANLSGFHTKNSTNTDLHGFQVGGLVNYQATDIFAVQAELHYLQKGGAFTKTEIGSGSFKSYYTESKLSYLEVPLVAQLIVFKKLRVEIGPQISFLVSDKTSIDGEEIESDPNSTDLGLAGGLSYYFNHAIFVQTRYVYGLQEVFEDYSYKNSVVMLSVGYLF</sequence>
<keyword evidence="2" id="KW-1185">Reference proteome</keyword>
<proteinExistence type="predicted"/>
<accession>A0AC61YD00</accession>
<dbReference type="EMBL" id="CABVMM010000018">
    <property type="protein sequence ID" value="VVV02351.1"/>
    <property type="molecule type" value="Genomic_DNA"/>
</dbReference>
<evidence type="ECO:0000313" key="2">
    <source>
        <dbReference type="Proteomes" id="UP000356253"/>
    </source>
</evidence>
<dbReference type="Proteomes" id="UP000356253">
    <property type="component" value="Unassembled WGS sequence"/>
</dbReference>
<evidence type="ECO:0000313" key="1">
    <source>
        <dbReference type="EMBL" id="VVV02351.1"/>
    </source>
</evidence>
<gene>
    <name evidence="1" type="ORF">FVB9532_03650</name>
</gene>
<protein>
    <submittedName>
        <fullName evidence="1">Uncharacterized protein</fullName>
    </submittedName>
</protein>
<comment type="caution">
    <text evidence="1">The sequence shown here is derived from an EMBL/GenBank/DDBJ whole genome shotgun (WGS) entry which is preliminary data.</text>
</comment>
<reference evidence="1" key="1">
    <citation type="submission" date="2019-09" db="EMBL/GenBank/DDBJ databases">
        <authorList>
            <person name="Rodrigo-Torres L."/>
            <person name="Arahal R. D."/>
            <person name="Lucena T."/>
        </authorList>
    </citation>
    <scope>NUCLEOTIDE SEQUENCE</scope>
    <source>
        <strain evidence="1">ISS653</strain>
    </source>
</reference>
<organism evidence="1 2">
    <name type="scientific">Mesonia oceanica</name>
    <dbReference type="NCBI Taxonomy" id="2687242"/>
    <lineage>
        <taxon>Bacteria</taxon>
        <taxon>Pseudomonadati</taxon>
        <taxon>Bacteroidota</taxon>
        <taxon>Flavobacteriia</taxon>
        <taxon>Flavobacteriales</taxon>
        <taxon>Flavobacteriaceae</taxon>
        <taxon>Mesonia</taxon>
    </lineage>
</organism>
<name>A0AC61YD00_9FLAO</name>